<evidence type="ECO:0000256" key="4">
    <source>
        <dbReference type="ARBA" id="ARBA00023274"/>
    </source>
</evidence>
<dbReference type="NCBIfam" id="NF003254">
    <property type="entry name" value="PRK04211.1"/>
    <property type="match status" value="1"/>
</dbReference>
<organism evidence="7 8">
    <name type="scientific">Steinernema glaseri</name>
    <dbReference type="NCBI Taxonomy" id="37863"/>
    <lineage>
        <taxon>Eukaryota</taxon>
        <taxon>Metazoa</taxon>
        <taxon>Ecdysozoa</taxon>
        <taxon>Nematoda</taxon>
        <taxon>Chromadorea</taxon>
        <taxon>Rhabditida</taxon>
        <taxon>Tylenchina</taxon>
        <taxon>Panagrolaimomorpha</taxon>
        <taxon>Strongyloidoidea</taxon>
        <taxon>Steinernematidae</taxon>
        <taxon>Steinernema</taxon>
    </lineage>
</organism>
<dbReference type="NCBIfam" id="TIGR00982">
    <property type="entry name" value="uS12_E_A"/>
    <property type="match status" value="1"/>
</dbReference>
<dbReference type="PROSITE" id="PS00055">
    <property type="entry name" value="RIBOSOMAL_S12"/>
    <property type="match status" value="1"/>
</dbReference>
<dbReference type="InterPro" id="IPR005680">
    <property type="entry name" value="Ribosomal_uS12_euk/arc"/>
</dbReference>
<evidence type="ECO:0000256" key="3">
    <source>
        <dbReference type="ARBA" id="ARBA00022980"/>
    </source>
</evidence>
<dbReference type="InterPro" id="IPR012340">
    <property type="entry name" value="NA-bd_OB-fold"/>
</dbReference>
<dbReference type="WBParaSite" id="L893_g16539.t1">
    <property type="protein sequence ID" value="L893_g16539.t1"/>
    <property type="gene ID" value="L893_g16539"/>
</dbReference>
<keyword evidence="7" id="KW-1185">Reference proteome</keyword>
<dbReference type="PANTHER" id="PTHR11652">
    <property type="entry name" value="30S RIBOSOMAL PROTEIN S12 FAMILY MEMBER"/>
    <property type="match status" value="1"/>
</dbReference>
<comment type="similarity">
    <text evidence="1">Belongs to the universal ribosomal protein uS12 family.</text>
</comment>
<dbReference type="CDD" id="cd03367">
    <property type="entry name" value="Ribosomal_S23"/>
    <property type="match status" value="1"/>
</dbReference>
<reference evidence="8" key="1">
    <citation type="submission" date="2016-11" db="UniProtKB">
        <authorList>
            <consortium name="WormBaseParasite"/>
        </authorList>
    </citation>
    <scope>IDENTIFICATION</scope>
</reference>
<evidence type="ECO:0000256" key="2">
    <source>
        <dbReference type="ARBA" id="ARBA00011542"/>
    </source>
</evidence>
<dbReference type="Proteomes" id="UP000095287">
    <property type="component" value="Unplaced"/>
</dbReference>
<dbReference type="Gene3D" id="2.40.50.140">
    <property type="entry name" value="Nucleic acid-binding proteins"/>
    <property type="match status" value="1"/>
</dbReference>
<proteinExistence type="inferred from homology"/>
<evidence type="ECO:0000256" key="5">
    <source>
        <dbReference type="ARBA" id="ARBA00035161"/>
    </source>
</evidence>
<protein>
    <recommendedName>
        <fullName evidence="5">Small ribosomal subunit protein uS12</fullName>
    </recommendedName>
    <alternativeName>
        <fullName evidence="6">40S ribosomal protein S23</fullName>
    </alternativeName>
</protein>
<evidence type="ECO:0000256" key="1">
    <source>
        <dbReference type="ARBA" id="ARBA00005657"/>
    </source>
</evidence>
<accession>A0A1I7YI00</accession>
<evidence type="ECO:0000313" key="7">
    <source>
        <dbReference type="Proteomes" id="UP000095287"/>
    </source>
</evidence>
<name>A0A1I7YI00_9BILA</name>
<evidence type="ECO:0000313" key="8">
    <source>
        <dbReference type="WBParaSite" id="L893_g16539.t1"/>
    </source>
</evidence>
<dbReference type="AlphaFoldDB" id="A0A1I7YI00"/>
<keyword evidence="4" id="KW-0687">Ribonucleoprotein</keyword>
<dbReference type="Pfam" id="PF00164">
    <property type="entry name" value="Ribosom_S12_S23"/>
    <property type="match status" value="1"/>
</dbReference>
<dbReference type="InterPro" id="IPR006032">
    <property type="entry name" value="Ribosomal_uS12"/>
</dbReference>
<evidence type="ECO:0000256" key="6">
    <source>
        <dbReference type="ARBA" id="ARBA00035463"/>
    </source>
</evidence>
<dbReference type="GO" id="GO:0003735">
    <property type="term" value="F:structural constituent of ribosome"/>
    <property type="evidence" value="ECO:0007669"/>
    <property type="project" value="InterPro"/>
</dbReference>
<dbReference type="SUPFAM" id="SSF50249">
    <property type="entry name" value="Nucleic acid-binding proteins"/>
    <property type="match status" value="1"/>
</dbReference>
<dbReference type="FunFam" id="2.40.50.140:FF:000007">
    <property type="entry name" value="40S ribosomal protein S23"/>
    <property type="match status" value="1"/>
</dbReference>
<sequence length="195" mass="21654">MNVIGIGSHLLNPGPKRLLSQRLVSTADVIEFLCNCIVPKALHQHRRILCTIMGKPKGIRTARKLRNHRREQRWNDKRYKKANLGTRWKADPFGGACAAKGIVLEKLGVEAKQPNSAIRKCVRVQLIKNSKKITAFVPNDGCLNFIEENDEVLVSGFGRSGHAVGDIPGVRFKVVKVANTSLGALFKGKKERPRS</sequence>
<dbReference type="GO" id="GO:0015935">
    <property type="term" value="C:small ribosomal subunit"/>
    <property type="evidence" value="ECO:0007669"/>
    <property type="project" value="InterPro"/>
</dbReference>
<keyword evidence="3" id="KW-0689">Ribosomal protein</keyword>
<comment type="subunit">
    <text evidence="2">Component of the 40S small ribosomal subunit.</text>
</comment>
<dbReference type="GO" id="GO:0006412">
    <property type="term" value="P:translation"/>
    <property type="evidence" value="ECO:0007669"/>
    <property type="project" value="InterPro"/>
</dbReference>